<reference evidence="14" key="1">
    <citation type="submission" date="2019-11" db="EMBL/GenBank/DDBJ databases">
        <title>Microbial mats filling the niche in hypersaline microbial mats.</title>
        <authorList>
            <person name="Wong H.L."/>
            <person name="Macleod F.I."/>
            <person name="White R.A. III"/>
            <person name="Burns B.P."/>
        </authorList>
    </citation>
    <scope>NUCLEOTIDE SEQUENCE</scope>
    <source>
        <strain evidence="14">Bin_327</strain>
    </source>
</reference>
<dbReference type="FunFam" id="1.10.340.30:FF:000001">
    <property type="entry name" value="Endonuclease III"/>
    <property type="match status" value="1"/>
</dbReference>
<evidence type="ECO:0000256" key="4">
    <source>
        <dbReference type="ARBA" id="ARBA00022763"/>
    </source>
</evidence>
<dbReference type="PROSITE" id="PS01155">
    <property type="entry name" value="ENDONUCLEASE_III_2"/>
    <property type="match status" value="1"/>
</dbReference>
<dbReference type="SMART" id="SM00478">
    <property type="entry name" value="ENDO3c"/>
    <property type="match status" value="1"/>
</dbReference>
<comment type="catalytic activity">
    <reaction evidence="12">
        <text>2'-deoxyribonucleotide-(2'-deoxyribose 5'-phosphate)-2'-deoxyribonucleotide-DNA = a 3'-end 2'-deoxyribonucleotide-(2,3-dehydro-2,3-deoxyribose 5'-phosphate)-DNA + a 5'-end 5'-phospho-2'-deoxyribonucleoside-DNA + H(+)</text>
        <dbReference type="Rhea" id="RHEA:66592"/>
        <dbReference type="Rhea" id="RHEA-COMP:13180"/>
        <dbReference type="Rhea" id="RHEA-COMP:16897"/>
        <dbReference type="Rhea" id="RHEA-COMP:17067"/>
        <dbReference type="ChEBI" id="CHEBI:15378"/>
        <dbReference type="ChEBI" id="CHEBI:136412"/>
        <dbReference type="ChEBI" id="CHEBI:157695"/>
        <dbReference type="ChEBI" id="CHEBI:167181"/>
        <dbReference type="EC" id="4.2.99.18"/>
    </reaction>
</comment>
<evidence type="ECO:0000256" key="7">
    <source>
        <dbReference type="ARBA" id="ARBA00023014"/>
    </source>
</evidence>
<dbReference type="SUPFAM" id="SSF48150">
    <property type="entry name" value="DNA-glycosylase"/>
    <property type="match status" value="1"/>
</dbReference>
<keyword evidence="8 12" id="KW-0238">DNA-binding</keyword>
<keyword evidence="14" id="KW-0255">Endonuclease</keyword>
<evidence type="ECO:0000256" key="3">
    <source>
        <dbReference type="ARBA" id="ARBA00022723"/>
    </source>
</evidence>
<dbReference type="Gene3D" id="1.10.340.30">
    <property type="entry name" value="Hypothetical protein, domain 2"/>
    <property type="match status" value="1"/>
</dbReference>
<keyword evidence="6 12" id="KW-0408">Iron</keyword>
<dbReference type="Pfam" id="PF00730">
    <property type="entry name" value="HhH-GPD"/>
    <property type="match status" value="1"/>
</dbReference>
<dbReference type="Gene3D" id="1.10.1670.10">
    <property type="entry name" value="Helix-hairpin-Helix base-excision DNA repair enzymes (C-terminal)"/>
    <property type="match status" value="1"/>
</dbReference>
<feature type="binding site" evidence="12">
    <location>
        <position position="192"/>
    </location>
    <ligand>
        <name>[4Fe-4S] cluster</name>
        <dbReference type="ChEBI" id="CHEBI:49883"/>
    </ligand>
</feature>
<keyword evidence="11 12" id="KW-0326">Glycosidase</keyword>
<evidence type="ECO:0000313" key="15">
    <source>
        <dbReference type="Proteomes" id="UP000630660"/>
    </source>
</evidence>
<dbReference type="GO" id="GO:0046872">
    <property type="term" value="F:metal ion binding"/>
    <property type="evidence" value="ECO:0007669"/>
    <property type="project" value="UniProtKB-KW"/>
</dbReference>
<keyword evidence="3 12" id="KW-0479">Metal-binding</keyword>
<dbReference type="GO" id="GO:0006289">
    <property type="term" value="P:nucleotide-excision repair"/>
    <property type="evidence" value="ECO:0007669"/>
    <property type="project" value="TreeGrafter"/>
</dbReference>
<evidence type="ECO:0000256" key="5">
    <source>
        <dbReference type="ARBA" id="ARBA00022801"/>
    </source>
</evidence>
<dbReference type="PIRSF" id="PIRSF001435">
    <property type="entry name" value="Nth"/>
    <property type="match status" value="1"/>
</dbReference>
<dbReference type="PANTHER" id="PTHR43286:SF1">
    <property type="entry name" value="ENDONUCLEASE III-LIKE PROTEIN 1"/>
    <property type="match status" value="1"/>
</dbReference>
<dbReference type="GO" id="GO:0003677">
    <property type="term" value="F:DNA binding"/>
    <property type="evidence" value="ECO:0007669"/>
    <property type="project" value="UniProtKB-UniRule"/>
</dbReference>
<dbReference type="CDD" id="cd00056">
    <property type="entry name" value="ENDO3c"/>
    <property type="match status" value="1"/>
</dbReference>
<dbReference type="HAMAP" id="MF_00942">
    <property type="entry name" value="Nth"/>
    <property type="match status" value="1"/>
</dbReference>
<evidence type="ECO:0000256" key="8">
    <source>
        <dbReference type="ARBA" id="ARBA00023125"/>
    </source>
</evidence>
<name>A0A9D5K9N1_UNCW3</name>
<sequence>MRQDALEKDLTILRKVTENYEGPIVERQHRRRSPFRTLVSVLLSARTKDEVTGPATDRLFKAARTPQEMAGLSQKRIEELIYPVGFYKTKAKHIKQTSRILVQDFCGKVPETTDELLSLPGIGLKSANLMLGVVFGKPAICVDTHVHRITNRWGYVKTKTPAQTEQALRVKLPRKYWVEINRLLVIYGQNVCTPISPYCSECKIKRFCNKTGVTRSR</sequence>
<evidence type="ECO:0000256" key="9">
    <source>
        <dbReference type="ARBA" id="ARBA00023204"/>
    </source>
</evidence>
<gene>
    <name evidence="12" type="primary">nth</name>
    <name evidence="14" type="ORF">GF359_07490</name>
</gene>
<comment type="function">
    <text evidence="12">DNA repair enzyme that has both DNA N-glycosylase activity and AP-lyase activity. The DNA N-glycosylase activity releases various damaged pyrimidines from DNA by cleaving the N-glycosidic bond, leaving an AP (apurinic/apyrimidinic) site. The AP-lyase activity cleaves the phosphodiester bond 3' to the AP site by a beta-elimination, leaving a 3'-terminal unsaturated sugar and a product with a terminal 5'-phosphate.</text>
</comment>
<keyword evidence="2 12" id="KW-0004">4Fe-4S</keyword>
<dbReference type="InterPro" id="IPR003265">
    <property type="entry name" value="HhH-GPD_domain"/>
</dbReference>
<keyword evidence="9 12" id="KW-0234">DNA repair</keyword>
<proteinExistence type="inferred from homology"/>
<feature type="binding site" evidence="12">
    <location>
        <position position="202"/>
    </location>
    <ligand>
        <name>[4Fe-4S] cluster</name>
        <dbReference type="ChEBI" id="CHEBI:49883"/>
    </ligand>
</feature>
<keyword evidence="5 12" id="KW-0378">Hydrolase</keyword>
<comment type="similarity">
    <text evidence="1 12">Belongs to the Nth/MutY family.</text>
</comment>
<evidence type="ECO:0000256" key="1">
    <source>
        <dbReference type="ARBA" id="ARBA00008343"/>
    </source>
</evidence>
<keyword evidence="14" id="KW-0540">Nuclease</keyword>
<comment type="cofactor">
    <cofactor evidence="12">
        <name>[4Fe-4S] cluster</name>
        <dbReference type="ChEBI" id="CHEBI:49883"/>
    </cofactor>
    <text evidence="12">Binds 1 [4Fe-4S] cluster.</text>
</comment>
<protein>
    <recommendedName>
        <fullName evidence="12">Endonuclease III</fullName>
        <ecNumber evidence="12">4.2.99.18</ecNumber>
    </recommendedName>
    <alternativeName>
        <fullName evidence="12">DNA-(apurinic or apyrimidinic site) lyase</fullName>
    </alternativeName>
</protein>
<comment type="caution">
    <text evidence="14">The sequence shown here is derived from an EMBL/GenBank/DDBJ whole genome shotgun (WGS) entry which is preliminary data.</text>
</comment>
<evidence type="ECO:0000256" key="2">
    <source>
        <dbReference type="ARBA" id="ARBA00022485"/>
    </source>
</evidence>
<evidence type="ECO:0000256" key="6">
    <source>
        <dbReference type="ARBA" id="ARBA00023004"/>
    </source>
</evidence>
<dbReference type="Proteomes" id="UP000630660">
    <property type="component" value="Unassembled WGS sequence"/>
</dbReference>
<dbReference type="InterPro" id="IPR023170">
    <property type="entry name" value="HhH_base_excis_C"/>
</dbReference>
<evidence type="ECO:0000313" key="14">
    <source>
        <dbReference type="EMBL" id="MBD3365043.1"/>
    </source>
</evidence>
<evidence type="ECO:0000259" key="13">
    <source>
        <dbReference type="SMART" id="SM00478"/>
    </source>
</evidence>
<dbReference type="AlphaFoldDB" id="A0A9D5K9N1"/>
<evidence type="ECO:0000256" key="11">
    <source>
        <dbReference type="ARBA" id="ARBA00023295"/>
    </source>
</evidence>
<dbReference type="GO" id="GO:0000703">
    <property type="term" value="F:oxidized pyrimidine nucleobase lesion DNA N-glycosylase activity"/>
    <property type="evidence" value="ECO:0007669"/>
    <property type="project" value="TreeGrafter"/>
</dbReference>
<dbReference type="InterPro" id="IPR005759">
    <property type="entry name" value="Nth"/>
</dbReference>
<keyword evidence="4 12" id="KW-0227">DNA damage</keyword>
<dbReference type="EC" id="4.2.99.18" evidence="12"/>
<evidence type="ECO:0000256" key="10">
    <source>
        <dbReference type="ARBA" id="ARBA00023239"/>
    </source>
</evidence>
<keyword evidence="10 12" id="KW-0456">Lyase</keyword>
<evidence type="ECO:0000256" key="12">
    <source>
        <dbReference type="HAMAP-Rule" id="MF_00942"/>
    </source>
</evidence>
<accession>A0A9D5K9N1</accession>
<feature type="binding site" evidence="12">
    <location>
        <position position="199"/>
    </location>
    <ligand>
        <name>[4Fe-4S] cluster</name>
        <dbReference type="ChEBI" id="CHEBI:49883"/>
    </ligand>
</feature>
<keyword evidence="7 12" id="KW-0411">Iron-sulfur</keyword>
<dbReference type="EMBL" id="WJKJ01000248">
    <property type="protein sequence ID" value="MBD3365043.1"/>
    <property type="molecule type" value="Genomic_DNA"/>
</dbReference>
<dbReference type="InterPro" id="IPR004036">
    <property type="entry name" value="Endonuclease-III-like_CS2"/>
</dbReference>
<organism evidence="14 15">
    <name type="scientific">candidate division WOR-3 bacterium</name>
    <dbReference type="NCBI Taxonomy" id="2052148"/>
    <lineage>
        <taxon>Bacteria</taxon>
        <taxon>Bacteria division WOR-3</taxon>
    </lineage>
</organism>
<dbReference type="InterPro" id="IPR011257">
    <property type="entry name" value="DNA_glycosylase"/>
</dbReference>
<dbReference type="GO" id="GO:0140078">
    <property type="term" value="F:class I DNA-(apurinic or apyrimidinic site) endonuclease activity"/>
    <property type="evidence" value="ECO:0007669"/>
    <property type="project" value="UniProtKB-EC"/>
</dbReference>
<dbReference type="GO" id="GO:0051539">
    <property type="term" value="F:4 iron, 4 sulfur cluster binding"/>
    <property type="evidence" value="ECO:0007669"/>
    <property type="project" value="UniProtKB-UniRule"/>
</dbReference>
<dbReference type="PANTHER" id="PTHR43286">
    <property type="entry name" value="ENDONUCLEASE III-LIKE PROTEIN 1"/>
    <property type="match status" value="1"/>
</dbReference>
<feature type="binding site" evidence="12">
    <location>
        <position position="208"/>
    </location>
    <ligand>
        <name>[4Fe-4S] cluster</name>
        <dbReference type="ChEBI" id="CHEBI:49883"/>
    </ligand>
</feature>
<dbReference type="GO" id="GO:0006285">
    <property type="term" value="P:base-excision repair, AP site formation"/>
    <property type="evidence" value="ECO:0007669"/>
    <property type="project" value="TreeGrafter"/>
</dbReference>
<feature type="domain" description="HhH-GPD" evidence="13">
    <location>
        <begin position="43"/>
        <end position="190"/>
    </location>
</feature>
<dbReference type="FunFam" id="1.10.1670.10:FF:000001">
    <property type="entry name" value="Endonuclease III"/>
    <property type="match status" value="1"/>
</dbReference>